<comment type="subcellular location">
    <subcellularLocation>
        <location evidence="1">Cell membrane</location>
        <topology evidence="1">Multi-pass membrane protein</topology>
    </subcellularLocation>
</comment>
<dbReference type="PANTHER" id="PTHR11453">
    <property type="entry name" value="ANION EXCHANGE PROTEIN"/>
    <property type="match status" value="1"/>
</dbReference>
<keyword evidence="5 9" id="KW-0812">Transmembrane</keyword>
<keyword evidence="3" id="KW-0813">Transport</keyword>
<feature type="domain" description="Bicarbonate transporter-like transmembrane" evidence="10">
    <location>
        <begin position="351"/>
        <end position="518"/>
    </location>
</feature>
<feature type="transmembrane region" description="Helical" evidence="9">
    <location>
        <begin position="800"/>
        <end position="820"/>
    </location>
</feature>
<feature type="transmembrane region" description="Helical" evidence="9">
    <location>
        <begin position="382"/>
        <end position="401"/>
    </location>
</feature>
<dbReference type="AlphaFoldDB" id="A0A0X3Q113"/>
<evidence type="ECO:0000313" key="12">
    <source>
        <dbReference type="EMBL" id="JAP57649.1"/>
    </source>
</evidence>
<feature type="transmembrane region" description="Helical" evidence="9">
    <location>
        <begin position="462"/>
        <end position="484"/>
    </location>
</feature>
<protein>
    <submittedName>
        <fullName evidence="12">Uncharacterized protein</fullName>
    </submittedName>
</protein>
<keyword evidence="6 9" id="KW-1133">Transmembrane helix</keyword>
<dbReference type="Gene3D" id="3.40.930.10">
    <property type="entry name" value="Mannitol-specific EII, Chain A"/>
    <property type="match status" value="1"/>
</dbReference>
<keyword evidence="4" id="KW-1003">Cell membrane</keyword>
<dbReference type="Gene3D" id="1.10.287.570">
    <property type="entry name" value="Helical hairpin bin"/>
    <property type="match status" value="1"/>
</dbReference>
<proteinExistence type="inferred from homology"/>
<reference evidence="12" key="1">
    <citation type="submission" date="2016-01" db="EMBL/GenBank/DDBJ databases">
        <title>Reference transcriptome for the parasite Schistocephalus solidus: insights into the molecular evolution of parasitism.</title>
        <authorList>
            <person name="Hebert F.O."/>
            <person name="Grambauer S."/>
            <person name="Barber I."/>
            <person name="Landry C.R."/>
            <person name="Aubin-Horth N."/>
        </authorList>
    </citation>
    <scope>NUCLEOTIDE SEQUENCE</scope>
</reference>
<dbReference type="PANTHER" id="PTHR11453:SF47">
    <property type="entry name" value="ANION EXCHANGE PROTEIN"/>
    <property type="match status" value="1"/>
</dbReference>
<feature type="domain" description="Band 3 cytoplasmic" evidence="11">
    <location>
        <begin position="162"/>
        <end position="279"/>
    </location>
</feature>
<sequence>MDRKTTERPLFTELFRLARTVECLPAQRLRQDVEGLVNEYCWKEVARYVLYEEIFDDFLNEFTPPQISVINYKCFNLLEKSIKKNFSLLTCEQKTIAGVLSFIAEQVYTNAMKPSKNAKEELADILMANRWHPEASHARYSRKQSIGSMYSVGEPTSLHLKRTNMHLNACLPEGTEACCVLTGYVQELKQHVYVLTRLKTAIDGLGMVEVNNPLRFIVLFLTSDRSQVEAFSELGRCFALLMQDSAFRMTAYAAHDTNVLIQAMGNYLQTTVVLPKSAIKSAIVGETGLALPQTDPVQFDRTDLIFDDFQADLAGRQGRHSIVSGLAQEIARIPRIGKKNVKNFCPPFKQLFLGCSMWVHRYCSDFKDAFEKDNIATVLSSIPFVFFVVFGPTITMGNLYVKEVNPLVNLELCIVSCGFFTATYALLSGQPAATVGPSGPCFIFEGITAQLSRSLHVSFSNFRFWIGIYTAISGLILIGLNFSNLAKYARRSLEELFSSFVAFYFILKALFALFKVIPYTEEAFVNGTSTNRGSTAAANMCLAFWMVIFCSYIASFKRSHYIRRTARYWVGAFNVPLGMLFVTVMERIIFSSYQLPTLNIPKFNEISVSSWIRIVNISTVTDFGSISAPMLHALSAVIGLFFTLLIFCETMLNSITALKPKAKKPSPVVMDHILTNVAFPLISVFLGWPFMSGVPVRTIANTMALVKLEPHPPPGKPAEIISLVEQRVNLLIVGLLVMCAVALGDILRFIPVAALYGMFLFVGMSGLRGLDLTNSISALLCRRKYWGRWEFLSNLPKQQLAVFTLIRFCELSILIAIMIIAEFSSASWISFAFPLIIIISALIREFVLPRWRWLAVYLEILDRRCIQVAKRKSTVASLATQSKR</sequence>
<dbReference type="GO" id="GO:0050801">
    <property type="term" value="P:monoatomic ion homeostasis"/>
    <property type="evidence" value="ECO:0007669"/>
    <property type="project" value="TreeGrafter"/>
</dbReference>
<dbReference type="GO" id="GO:0005452">
    <property type="term" value="F:solute:inorganic anion antiporter activity"/>
    <property type="evidence" value="ECO:0007669"/>
    <property type="project" value="InterPro"/>
</dbReference>
<dbReference type="InterPro" id="IPR016152">
    <property type="entry name" value="PTrfase/Anion_transptr"/>
</dbReference>
<feature type="transmembrane region" description="Helical" evidence="9">
    <location>
        <begin position="408"/>
        <end position="427"/>
    </location>
</feature>
<dbReference type="Pfam" id="PF00955">
    <property type="entry name" value="HCO3_cotransp"/>
    <property type="match status" value="2"/>
</dbReference>
<evidence type="ECO:0000256" key="4">
    <source>
        <dbReference type="ARBA" id="ARBA00022475"/>
    </source>
</evidence>
<accession>A0A0X3Q113</accession>
<comment type="similarity">
    <text evidence="2">Belongs to the anion exchanger (TC 2.A.31) family.</text>
</comment>
<evidence type="ECO:0000256" key="2">
    <source>
        <dbReference type="ARBA" id="ARBA00010993"/>
    </source>
</evidence>
<feature type="transmembrane region" description="Helical" evidence="9">
    <location>
        <begin position="826"/>
        <end position="843"/>
    </location>
</feature>
<organism evidence="12">
    <name type="scientific">Schistocephalus solidus</name>
    <name type="common">Tapeworm</name>
    <dbReference type="NCBI Taxonomy" id="70667"/>
    <lineage>
        <taxon>Eukaryota</taxon>
        <taxon>Metazoa</taxon>
        <taxon>Spiralia</taxon>
        <taxon>Lophotrochozoa</taxon>
        <taxon>Platyhelminthes</taxon>
        <taxon>Cestoda</taxon>
        <taxon>Eucestoda</taxon>
        <taxon>Diphyllobothriidea</taxon>
        <taxon>Diphyllobothriidae</taxon>
        <taxon>Schistocephalus</taxon>
    </lineage>
</organism>
<keyword evidence="7" id="KW-0406">Ion transport</keyword>
<evidence type="ECO:0000259" key="10">
    <source>
        <dbReference type="Pfam" id="PF00955"/>
    </source>
</evidence>
<dbReference type="GO" id="GO:0008509">
    <property type="term" value="F:monoatomic anion transmembrane transporter activity"/>
    <property type="evidence" value="ECO:0007669"/>
    <property type="project" value="InterPro"/>
</dbReference>
<feature type="transmembrane region" description="Helical" evidence="9">
    <location>
        <begin position="496"/>
        <end position="517"/>
    </location>
</feature>
<dbReference type="InterPro" id="IPR003020">
    <property type="entry name" value="HCO3_transpt_euk"/>
</dbReference>
<keyword evidence="8 9" id="KW-0472">Membrane</keyword>
<feature type="transmembrane region" description="Helical" evidence="9">
    <location>
        <begin position="568"/>
        <end position="590"/>
    </location>
</feature>
<evidence type="ECO:0000256" key="6">
    <source>
        <dbReference type="ARBA" id="ARBA00022989"/>
    </source>
</evidence>
<dbReference type="GO" id="GO:0015701">
    <property type="term" value="P:bicarbonate transport"/>
    <property type="evidence" value="ECO:0007669"/>
    <property type="project" value="TreeGrafter"/>
</dbReference>
<evidence type="ECO:0000256" key="1">
    <source>
        <dbReference type="ARBA" id="ARBA00004651"/>
    </source>
</evidence>
<feature type="transmembrane region" description="Helical" evidence="9">
    <location>
        <begin position="537"/>
        <end position="556"/>
    </location>
</feature>
<dbReference type="Pfam" id="PF07565">
    <property type="entry name" value="Band_3_cyto"/>
    <property type="match status" value="1"/>
</dbReference>
<evidence type="ECO:0000256" key="7">
    <source>
        <dbReference type="ARBA" id="ARBA00023065"/>
    </source>
</evidence>
<evidence type="ECO:0000256" key="5">
    <source>
        <dbReference type="ARBA" id="ARBA00022692"/>
    </source>
</evidence>
<feature type="transmembrane region" description="Helical" evidence="9">
    <location>
        <begin position="630"/>
        <end position="652"/>
    </location>
</feature>
<dbReference type="EMBL" id="GEEE01005576">
    <property type="protein sequence ID" value="JAP57649.1"/>
    <property type="molecule type" value="Transcribed_RNA"/>
</dbReference>
<dbReference type="GO" id="GO:0005886">
    <property type="term" value="C:plasma membrane"/>
    <property type="evidence" value="ECO:0007669"/>
    <property type="project" value="UniProtKB-SubCell"/>
</dbReference>
<feature type="transmembrane region" description="Helical" evidence="9">
    <location>
        <begin position="731"/>
        <end position="762"/>
    </location>
</feature>
<evidence type="ECO:0000256" key="9">
    <source>
        <dbReference type="SAM" id="Phobius"/>
    </source>
</evidence>
<evidence type="ECO:0000259" key="11">
    <source>
        <dbReference type="Pfam" id="PF07565"/>
    </source>
</evidence>
<dbReference type="InterPro" id="IPR013769">
    <property type="entry name" value="Band3_cytoplasmic_dom"/>
</dbReference>
<dbReference type="InterPro" id="IPR011531">
    <property type="entry name" value="HCO3_transpt-like_TM_dom"/>
</dbReference>
<dbReference type="SUPFAM" id="SSF55804">
    <property type="entry name" value="Phoshotransferase/anion transport protein"/>
    <property type="match status" value="1"/>
</dbReference>
<feature type="domain" description="Bicarbonate transporter-like transmembrane" evidence="10">
    <location>
        <begin position="531"/>
        <end position="863"/>
    </location>
</feature>
<evidence type="ECO:0000256" key="3">
    <source>
        <dbReference type="ARBA" id="ARBA00022448"/>
    </source>
</evidence>
<name>A0A0X3Q113_SCHSO</name>
<gene>
    <name evidence="12" type="ORF">TR158719</name>
</gene>
<evidence type="ECO:0000256" key="8">
    <source>
        <dbReference type="ARBA" id="ARBA00023136"/>
    </source>
</evidence>